<dbReference type="SUPFAM" id="SSF54695">
    <property type="entry name" value="POZ domain"/>
    <property type="match status" value="1"/>
</dbReference>
<dbReference type="Pfam" id="PF00651">
    <property type="entry name" value="BTB"/>
    <property type="match status" value="1"/>
</dbReference>
<evidence type="ECO:0000313" key="4">
    <source>
        <dbReference type="Proteomes" id="UP001230504"/>
    </source>
</evidence>
<evidence type="ECO:0000313" key="3">
    <source>
        <dbReference type="EMBL" id="KAK1597479.1"/>
    </source>
</evidence>
<comment type="caution">
    <text evidence="3">The sequence shown here is derived from an EMBL/GenBank/DDBJ whole genome shotgun (WGS) entry which is preliminary data.</text>
</comment>
<gene>
    <name evidence="3" type="ORF">LY79DRAFT_647242</name>
</gene>
<dbReference type="Proteomes" id="UP001230504">
    <property type="component" value="Unassembled WGS sequence"/>
</dbReference>
<name>A0AAD8QAJ4_9PEZI</name>
<sequence>MAEVEIANETIRELHPAWDAALVVANEKSRKKFLVSSQVLRITSEYFNALFTRGFQEGIKTKDGSKPDIHLHEDNPDAMDVILSILHYSYNSEWYKMSAERFADIATHCDKYCCTMSLTPWMERWLANFNRTIDLRDIGHLLVATSIIGESQAFEKISRLAVLRLPLDFDFSSWLGDQSSVNLSEDVSNYITSKMKEVTQRLYSLLQNTVSDLVANQSDIGWMHSSRCRKCFLIYEKSRSSKCPDCPSVEGEQPGARDYQVFCCWETRVAECTLILTKHQLYPNEKAWRKCTIGEIVRRFNMVRETRTHKCVFDQQCPLRQRLRELDEAAVDVIGSIQGQKLSSLVTDKPSTNFDDDGKGEGQVDAS</sequence>
<feature type="region of interest" description="Disordered" evidence="1">
    <location>
        <begin position="348"/>
        <end position="367"/>
    </location>
</feature>
<feature type="domain" description="BTB" evidence="2">
    <location>
        <begin position="18"/>
        <end position="93"/>
    </location>
</feature>
<proteinExistence type="predicted"/>
<dbReference type="InterPro" id="IPR000210">
    <property type="entry name" value="BTB/POZ_dom"/>
</dbReference>
<feature type="compositionally biased region" description="Basic and acidic residues" evidence="1">
    <location>
        <begin position="356"/>
        <end position="367"/>
    </location>
</feature>
<dbReference type="GeneID" id="85446726"/>
<dbReference type="RefSeq" id="XP_060418269.1">
    <property type="nucleotide sequence ID" value="XM_060562486.1"/>
</dbReference>
<accession>A0AAD8QAJ4</accession>
<dbReference type="AlphaFoldDB" id="A0AAD8QAJ4"/>
<dbReference type="Gene3D" id="3.30.710.10">
    <property type="entry name" value="Potassium Channel Kv1.1, Chain A"/>
    <property type="match status" value="1"/>
</dbReference>
<keyword evidence="4" id="KW-1185">Reference proteome</keyword>
<evidence type="ECO:0000259" key="2">
    <source>
        <dbReference type="PROSITE" id="PS50097"/>
    </source>
</evidence>
<protein>
    <recommendedName>
        <fullName evidence="2">BTB domain-containing protein</fullName>
    </recommendedName>
</protein>
<reference evidence="3" key="1">
    <citation type="submission" date="2021-06" db="EMBL/GenBank/DDBJ databases">
        <title>Comparative genomics, transcriptomics and evolutionary studies reveal genomic signatures of adaptation to plant cell wall in hemibiotrophic fungi.</title>
        <authorList>
            <consortium name="DOE Joint Genome Institute"/>
            <person name="Baroncelli R."/>
            <person name="Diaz J.F."/>
            <person name="Benocci T."/>
            <person name="Peng M."/>
            <person name="Battaglia E."/>
            <person name="Haridas S."/>
            <person name="Andreopoulos W."/>
            <person name="Labutti K."/>
            <person name="Pangilinan J."/>
            <person name="Floch G.L."/>
            <person name="Makela M.R."/>
            <person name="Henrissat B."/>
            <person name="Grigoriev I.V."/>
            <person name="Crouch J.A."/>
            <person name="De Vries R.P."/>
            <person name="Sukno S.A."/>
            <person name="Thon M.R."/>
        </authorList>
    </citation>
    <scope>NUCLEOTIDE SEQUENCE</scope>
    <source>
        <strain evidence="3">CBS 125086</strain>
    </source>
</reference>
<dbReference type="EMBL" id="JAHLJV010000008">
    <property type="protein sequence ID" value="KAK1597479.1"/>
    <property type="molecule type" value="Genomic_DNA"/>
</dbReference>
<dbReference type="CDD" id="cd18186">
    <property type="entry name" value="BTB_POZ_ZBTB_KLHL-like"/>
    <property type="match status" value="1"/>
</dbReference>
<organism evidence="3 4">
    <name type="scientific">Colletotrichum navitas</name>
    <dbReference type="NCBI Taxonomy" id="681940"/>
    <lineage>
        <taxon>Eukaryota</taxon>
        <taxon>Fungi</taxon>
        <taxon>Dikarya</taxon>
        <taxon>Ascomycota</taxon>
        <taxon>Pezizomycotina</taxon>
        <taxon>Sordariomycetes</taxon>
        <taxon>Hypocreomycetidae</taxon>
        <taxon>Glomerellales</taxon>
        <taxon>Glomerellaceae</taxon>
        <taxon>Colletotrichum</taxon>
        <taxon>Colletotrichum graminicola species complex</taxon>
    </lineage>
</organism>
<dbReference type="PROSITE" id="PS50097">
    <property type="entry name" value="BTB"/>
    <property type="match status" value="1"/>
</dbReference>
<evidence type="ECO:0000256" key="1">
    <source>
        <dbReference type="SAM" id="MobiDB-lite"/>
    </source>
</evidence>
<dbReference type="InterPro" id="IPR011333">
    <property type="entry name" value="SKP1/BTB/POZ_sf"/>
</dbReference>